<organism evidence="1 2">
    <name type="scientific">Liparis tanakae</name>
    <name type="common">Tanaka's snailfish</name>
    <dbReference type="NCBI Taxonomy" id="230148"/>
    <lineage>
        <taxon>Eukaryota</taxon>
        <taxon>Metazoa</taxon>
        <taxon>Chordata</taxon>
        <taxon>Craniata</taxon>
        <taxon>Vertebrata</taxon>
        <taxon>Euteleostomi</taxon>
        <taxon>Actinopterygii</taxon>
        <taxon>Neopterygii</taxon>
        <taxon>Teleostei</taxon>
        <taxon>Neoteleostei</taxon>
        <taxon>Acanthomorphata</taxon>
        <taxon>Eupercaria</taxon>
        <taxon>Perciformes</taxon>
        <taxon>Cottioidei</taxon>
        <taxon>Cottales</taxon>
        <taxon>Liparidae</taxon>
        <taxon>Liparis</taxon>
    </lineage>
</organism>
<evidence type="ECO:0000313" key="2">
    <source>
        <dbReference type="Proteomes" id="UP000314294"/>
    </source>
</evidence>
<dbReference type="Proteomes" id="UP000314294">
    <property type="component" value="Unassembled WGS sequence"/>
</dbReference>
<dbReference type="AlphaFoldDB" id="A0A4Z2IW51"/>
<name>A0A4Z2IW51_9TELE</name>
<comment type="caution">
    <text evidence="1">The sequence shown here is derived from an EMBL/GenBank/DDBJ whole genome shotgun (WGS) entry which is preliminary data.</text>
</comment>
<reference evidence="1 2" key="1">
    <citation type="submission" date="2019-03" db="EMBL/GenBank/DDBJ databases">
        <title>First draft genome of Liparis tanakae, snailfish: a comprehensive survey of snailfish specific genes.</title>
        <authorList>
            <person name="Kim W."/>
            <person name="Song I."/>
            <person name="Jeong J.-H."/>
            <person name="Kim D."/>
            <person name="Kim S."/>
            <person name="Ryu S."/>
            <person name="Song J.Y."/>
            <person name="Lee S.K."/>
        </authorList>
    </citation>
    <scope>NUCLEOTIDE SEQUENCE [LARGE SCALE GENOMIC DNA]</scope>
    <source>
        <tissue evidence="1">Muscle</tissue>
    </source>
</reference>
<sequence length="304" mass="34050">MCRHTGRCQDCRSASREHVVSRAIFLKALGRAALLPTELLSRQPSNYYENMQQLISERVTVVKQEQALLQQEIGLRTRTGEFDKNNLSSSEWFSILLNSSQQEEHTFQNSSLLEKDVVLCYCSSTFSRSFHSNTESRNPEPLGGWCWHGLSSVALGHRLSPVSLGHRLTPVSLGHRLTPVSLGHRLRPVTWLHWDGVVDLILAPRVGLRLPGSCDCLLRVLLGGGGDHGGVGAGRYHSWKKASRRPIVNISCAGGESVSVEVERPKYVDRQQQGQTQQEMKMSRKMMKLPIPRTMGNVNFQKLS</sequence>
<proteinExistence type="predicted"/>
<keyword evidence="2" id="KW-1185">Reference proteome</keyword>
<protein>
    <submittedName>
        <fullName evidence="1">Uncharacterized protein</fullName>
    </submittedName>
</protein>
<dbReference type="EMBL" id="SRLO01000041">
    <property type="protein sequence ID" value="TNN82180.1"/>
    <property type="molecule type" value="Genomic_DNA"/>
</dbReference>
<accession>A0A4Z2IW51</accession>
<gene>
    <name evidence="1" type="ORF">EYF80_007548</name>
</gene>
<evidence type="ECO:0000313" key="1">
    <source>
        <dbReference type="EMBL" id="TNN82180.1"/>
    </source>
</evidence>